<comment type="catalytic activity">
    <reaction evidence="11">
        <text>L-lysyl-[protein] + acetyl-CoA = N(6)-acetyl-L-lysyl-[protein] + CoA + H(+)</text>
        <dbReference type="Rhea" id="RHEA:45948"/>
        <dbReference type="Rhea" id="RHEA-COMP:9752"/>
        <dbReference type="Rhea" id="RHEA-COMP:10731"/>
        <dbReference type="ChEBI" id="CHEBI:15378"/>
        <dbReference type="ChEBI" id="CHEBI:29969"/>
        <dbReference type="ChEBI" id="CHEBI:57287"/>
        <dbReference type="ChEBI" id="CHEBI:57288"/>
        <dbReference type="ChEBI" id="CHEBI:61930"/>
        <dbReference type="EC" id="2.3.1.48"/>
    </reaction>
</comment>
<dbReference type="PROSITE" id="PS51726">
    <property type="entry name" value="MYST_HAT"/>
    <property type="match status" value="1"/>
</dbReference>
<dbReference type="EMBL" id="JAVFWL010000002">
    <property type="protein sequence ID" value="KAK6737816.1"/>
    <property type="molecule type" value="Genomic_DNA"/>
</dbReference>
<feature type="domain" description="MYST-type HAT" evidence="13">
    <location>
        <begin position="423"/>
        <end position="698"/>
    </location>
</feature>
<accession>A0ABR1CKU8</accession>
<dbReference type="InterPro" id="IPR050603">
    <property type="entry name" value="MYST_HAT"/>
</dbReference>
<keyword evidence="9" id="KW-0007">Acetylation</keyword>
<evidence type="ECO:0000256" key="12">
    <source>
        <dbReference type="SAM" id="MobiDB-lite"/>
    </source>
</evidence>
<protein>
    <recommendedName>
        <fullName evidence="3 11">Histone acetyltransferase</fullName>
        <ecNumber evidence="3 11">2.3.1.48</ecNumber>
    </recommendedName>
</protein>
<comment type="caution">
    <text evidence="14">The sequence shown here is derived from an EMBL/GenBank/DDBJ whole genome shotgun (WGS) entry which is preliminary data.</text>
</comment>
<evidence type="ECO:0000256" key="7">
    <source>
        <dbReference type="ARBA" id="ARBA00022833"/>
    </source>
</evidence>
<dbReference type="Pfam" id="PF01853">
    <property type="entry name" value="MOZ_SAS"/>
    <property type="match status" value="1"/>
</dbReference>
<evidence type="ECO:0000256" key="11">
    <source>
        <dbReference type="RuleBase" id="RU361211"/>
    </source>
</evidence>
<keyword evidence="10 11" id="KW-0539">Nucleus</keyword>
<dbReference type="Gene3D" id="3.30.60.60">
    <property type="entry name" value="N-acetyl transferase-like"/>
    <property type="match status" value="1"/>
</dbReference>
<feature type="region of interest" description="Disordered" evidence="12">
    <location>
        <begin position="84"/>
        <end position="119"/>
    </location>
</feature>
<dbReference type="InterPro" id="IPR016181">
    <property type="entry name" value="Acyl_CoA_acyltransferase"/>
</dbReference>
<reference evidence="14 15" key="1">
    <citation type="submission" date="2023-08" db="EMBL/GenBank/DDBJ databases">
        <title>A Necator americanus chromosomal reference genome.</title>
        <authorList>
            <person name="Ilik V."/>
            <person name="Petrzelkova K.J."/>
            <person name="Pardy F."/>
            <person name="Fuh T."/>
            <person name="Niatou-Singa F.S."/>
            <person name="Gouil Q."/>
            <person name="Baker L."/>
            <person name="Ritchie M.E."/>
            <person name="Jex A.R."/>
            <person name="Gazzola D."/>
            <person name="Li H."/>
            <person name="Toshio Fujiwara R."/>
            <person name="Zhan B."/>
            <person name="Aroian R.V."/>
            <person name="Pafco B."/>
            <person name="Schwarz E.M."/>
        </authorList>
    </citation>
    <scope>NUCLEOTIDE SEQUENCE [LARGE SCALE GENOMIC DNA]</scope>
    <source>
        <strain evidence="14 15">Aroian</strain>
        <tissue evidence="14">Whole animal</tissue>
    </source>
</reference>
<keyword evidence="15" id="KW-1185">Reference proteome</keyword>
<dbReference type="EC" id="2.3.1.48" evidence="3 11"/>
<dbReference type="InterPro" id="IPR036388">
    <property type="entry name" value="WH-like_DNA-bd_sf"/>
</dbReference>
<dbReference type="InterPro" id="IPR040706">
    <property type="entry name" value="Zf-MYST"/>
</dbReference>
<dbReference type="PANTHER" id="PTHR10615:SF161">
    <property type="entry name" value="HISTONE ACETYLTRANSFERASE KAT7"/>
    <property type="match status" value="1"/>
</dbReference>
<proteinExistence type="inferred from homology"/>
<feature type="compositionally biased region" description="Polar residues" evidence="12">
    <location>
        <begin position="102"/>
        <end position="119"/>
    </location>
</feature>
<dbReference type="SUPFAM" id="SSF55729">
    <property type="entry name" value="Acyl-CoA N-acyltransferases (Nat)"/>
    <property type="match status" value="1"/>
</dbReference>
<evidence type="ECO:0000256" key="1">
    <source>
        <dbReference type="ARBA" id="ARBA00004123"/>
    </source>
</evidence>
<evidence type="ECO:0000256" key="3">
    <source>
        <dbReference type="ARBA" id="ARBA00013184"/>
    </source>
</evidence>
<evidence type="ECO:0000256" key="4">
    <source>
        <dbReference type="ARBA" id="ARBA00022679"/>
    </source>
</evidence>
<evidence type="ECO:0000256" key="2">
    <source>
        <dbReference type="ARBA" id="ARBA00010107"/>
    </source>
</evidence>
<comment type="subcellular location">
    <subcellularLocation>
        <location evidence="1 11">Nucleus</location>
    </subcellularLocation>
</comment>
<evidence type="ECO:0000256" key="8">
    <source>
        <dbReference type="ARBA" id="ARBA00022853"/>
    </source>
</evidence>
<evidence type="ECO:0000259" key="13">
    <source>
        <dbReference type="PROSITE" id="PS51726"/>
    </source>
</evidence>
<dbReference type="Gene3D" id="3.40.630.30">
    <property type="match status" value="1"/>
</dbReference>
<organism evidence="14 15">
    <name type="scientific">Necator americanus</name>
    <name type="common">Human hookworm</name>
    <dbReference type="NCBI Taxonomy" id="51031"/>
    <lineage>
        <taxon>Eukaryota</taxon>
        <taxon>Metazoa</taxon>
        <taxon>Ecdysozoa</taxon>
        <taxon>Nematoda</taxon>
        <taxon>Chromadorea</taxon>
        <taxon>Rhabditida</taxon>
        <taxon>Rhabditina</taxon>
        <taxon>Rhabditomorpha</taxon>
        <taxon>Strongyloidea</taxon>
        <taxon>Ancylostomatidae</taxon>
        <taxon>Bunostominae</taxon>
        <taxon>Necator</taxon>
    </lineage>
</organism>
<keyword evidence="4" id="KW-0808">Transferase</keyword>
<keyword evidence="6" id="KW-0863">Zinc-finger</keyword>
<dbReference type="Gene3D" id="1.10.10.10">
    <property type="entry name" value="Winged helix-like DNA-binding domain superfamily/Winged helix DNA-binding domain"/>
    <property type="match status" value="1"/>
</dbReference>
<comment type="similarity">
    <text evidence="2 11">Belongs to the MYST (SAS/MOZ) family.</text>
</comment>
<keyword evidence="8" id="KW-0156">Chromatin regulator</keyword>
<dbReference type="Proteomes" id="UP001303046">
    <property type="component" value="Unassembled WGS sequence"/>
</dbReference>
<keyword evidence="7" id="KW-0862">Zinc</keyword>
<dbReference type="Pfam" id="PF17772">
    <property type="entry name" value="zf-MYST"/>
    <property type="match status" value="1"/>
</dbReference>
<evidence type="ECO:0000256" key="10">
    <source>
        <dbReference type="ARBA" id="ARBA00023242"/>
    </source>
</evidence>
<sequence length="713" mass="81050">MRQHRLTQRVFDTTTSSPAMSTIPTSLSLCTAEQSISYSEQLPRSTVLVRPPVVRAYRFKREASICGLTCSCCIHTILGSVTRKKKSGEEVMTQKEEKPETLVSSEGNEVSTQNDSGNECATNGFDPTHSSMLSENNDLQEYENPTKCSDANLVLKSAQDEEVHVELPSTATVPRTEIVTKQKDGEKVHVAAKAPRKRSLCTSTVETNIIFPDSIPGEVSATVKRSEGSNVFQRITRSMTSASTPKKEQNSCFAYETRNRSVNKTCTEIASTPRPRRRVLRCRNLNTAELNLEMKSTRSGTPLEYDQNQSEQDDGKSTPISLQEYPSAVVDDEVDSSAKEYNRISKIKQRVPPSSRRRRRKIITMKKNRRKLPVDGLFGSPLRQKINVDDWIREGGGNYTRESVLLFEKVQSEAERLRQQKLSTSGGIEMVDLGGRYEISASYCGNYPAEYSTLKTLYVCDSCFAYFSHQQSQLHHMIKCSYRWAPPGNEIYRDRERGISVFEVRGKNDIMYCSNLCRLTMLWLENKVIFMDVEPFDFYVLTIFDGEGFRVLGYFSKQCTYLKHNLSCFCVFPCYQGNGYGTFLVDFKPSGPERPFSATGLLVYRKYWCNALIHYIYKRVLDVGWENLHLSLEEVANDTGIEVQEIVQTLASLCECEWTRNNRSIIVKITEHAVMEIGGRIDEQNATKLLAKVEHLTPLFEQNVRCNEEDEYG</sequence>
<evidence type="ECO:0000313" key="15">
    <source>
        <dbReference type="Proteomes" id="UP001303046"/>
    </source>
</evidence>
<evidence type="ECO:0000256" key="9">
    <source>
        <dbReference type="ARBA" id="ARBA00022990"/>
    </source>
</evidence>
<feature type="compositionally biased region" description="Basic and acidic residues" evidence="12">
    <location>
        <begin position="87"/>
        <end position="100"/>
    </location>
</feature>
<keyword evidence="5" id="KW-0479">Metal-binding</keyword>
<feature type="region of interest" description="Disordered" evidence="12">
    <location>
        <begin position="291"/>
        <end position="324"/>
    </location>
</feature>
<dbReference type="InterPro" id="IPR002717">
    <property type="entry name" value="HAT_MYST-type"/>
</dbReference>
<evidence type="ECO:0000313" key="14">
    <source>
        <dbReference type="EMBL" id="KAK6737816.1"/>
    </source>
</evidence>
<evidence type="ECO:0000256" key="5">
    <source>
        <dbReference type="ARBA" id="ARBA00022723"/>
    </source>
</evidence>
<dbReference type="PANTHER" id="PTHR10615">
    <property type="entry name" value="HISTONE ACETYLTRANSFERASE"/>
    <property type="match status" value="1"/>
</dbReference>
<gene>
    <name evidence="14" type="primary">Necator_chrII.g7911</name>
    <name evidence="14" type="ORF">RB195_020117</name>
</gene>
<name>A0ABR1CKU8_NECAM</name>
<evidence type="ECO:0000256" key="6">
    <source>
        <dbReference type="ARBA" id="ARBA00022771"/>
    </source>
</evidence>